<dbReference type="GO" id="GO:0005694">
    <property type="term" value="C:chromosome"/>
    <property type="evidence" value="ECO:0007669"/>
    <property type="project" value="TreeGrafter"/>
</dbReference>
<feature type="domain" description="Helicase ATP-binding" evidence="11">
    <location>
        <begin position="18"/>
        <end position="193"/>
    </location>
</feature>
<dbReference type="EC" id="5.6.2.4" evidence="10"/>
<evidence type="ECO:0000313" key="15">
    <source>
        <dbReference type="Proteomes" id="UP000011087"/>
    </source>
</evidence>
<dbReference type="OMA" id="EVHIVCA"/>
<dbReference type="GO" id="GO:0009378">
    <property type="term" value="F:four-way junction helicase activity"/>
    <property type="evidence" value="ECO:0007669"/>
    <property type="project" value="TreeGrafter"/>
</dbReference>
<evidence type="ECO:0000256" key="8">
    <source>
        <dbReference type="ARBA" id="ARBA00023235"/>
    </source>
</evidence>
<evidence type="ECO:0000256" key="5">
    <source>
        <dbReference type="ARBA" id="ARBA00022806"/>
    </source>
</evidence>
<reference evidence="13 15" key="1">
    <citation type="journal article" date="2012" name="Nature">
        <title>Algal genomes reveal evolutionary mosaicism and the fate of nucleomorphs.</title>
        <authorList>
            <consortium name="DOE Joint Genome Institute"/>
            <person name="Curtis B.A."/>
            <person name="Tanifuji G."/>
            <person name="Burki F."/>
            <person name="Gruber A."/>
            <person name="Irimia M."/>
            <person name="Maruyama S."/>
            <person name="Arias M.C."/>
            <person name="Ball S.G."/>
            <person name="Gile G.H."/>
            <person name="Hirakawa Y."/>
            <person name="Hopkins J.F."/>
            <person name="Kuo A."/>
            <person name="Rensing S.A."/>
            <person name="Schmutz J."/>
            <person name="Symeonidi A."/>
            <person name="Elias M."/>
            <person name="Eveleigh R.J."/>
            <person name="Herman E.K."/>
            <person name="Klute M.J."/>
            <person name="Nakayama T."/>
            <person name="Obornik M."/>
            <person name="Reyes-Prieto A."/>
            <person name="Armbrust E.V."/>
            <person name="Aves S.J."/>
            <person name="Beiko R.G."/>
            <person name="Coutinho P."/>
            <person name="Dacks J.B."/>
            <person name="Durnford D.G."/>
            <person name="Fast N.M."/>
            <person name="Green B.R."/>
            <person name="Grisdale C.J."/>
            <person name="Hempel F."/>
            <person name="Henrissat B."/>
            <person name="Hoppner M.P."/>
            <person name="Ishida K."/>
            <person name="Kim E."/>
            <person name="Koreny L."/>
            <person name="Kroth P.G."/>
            <person name="Liu Y."/>
            <person name="Malik S.B."/>
            <person name="Maier U.G."/>
            <person name="McRose D."/>
            <person name="Mock T."/>
            <person name="Neilson J.A."/>
            <person name="Onodera N.T."/>
            <person name="Poole A.M."/>
            <person name="Pritham E.J."/>
            <person name="Richards T.A."/>
            <person name="Rocap G."/>
            <person name="Roy S.W."/>
            <person name="Sarai C."/>
            <person name="Schaack S."/>
            <person name="Shirato S."/>
            <person name="Slamovits C.H."/>
            <person name="Spencer D.F."/>
            <person name="Suzuki S."/>
            <person name="Worden A.Z."/>
            <person name="Zauner S."/>
            <person name="Barry K."/>
            <person name="Bell C."/>
            <person name="Bharti A.K."/>
            <person name="Crow J.A."/>
            <person name="Grimwood J."/>
            <person name="Kramer R."/>
            <person name="Lindquist E."/>
            <person name="Lucas S."/>
            <person name="Salamov A."/>
            <person name="McFadden G.I."/>
            <person name="Lane C.E."/>
            <person name="Keeling P.J."/>
            <person name="Gray M.W."/>
            <person name="Grigoriev I.V."/>
            <person name="Archibald J.M."/>
        </authorList>
    </citation>
    <scope>NUCLEOTIDE SEQUENCE</scope>
    <source>
        <strain evidence="13 15">CCMP2712</strain>
    </source>
</reference>
<dbReference type="PROSITE" id="PS51194">
    <property type="entry name" value="HELICASE_CTER"/>
    <property type="match status" value="1"/>
</dbReference>
<dbReference type="InterPro" id="IPR014001">
    <property type="entry name" value="Helicase_ATP-bd"/>
</dbReference>
<dbReference type="NCBIfam" id="TIGR00614">
    <property type="entry name" value="recQ_fam"/>
    <property type="match status" value="1"/>
</dbReference>
<dbReference type="AlphaFoldDB" id="L1K049"/>
<evidence type="ECO:0000256" key="1">
    <source>
        <dbReference type="ARBA" id="ARBA00004229"/>
    </source>
</evidence>
<evidence type="ECO:0000256" key="2">
    <source>
        <dbReference type="ARBA" id="ARBA00005446"/>
    </source>
</evidence>
<reference evidence="14" key="3">
    <citation type="submission" date="2016-03" db="UniProtKB">
        <authorList>
            <consortium name="EnsemblProtists"/>
        </authorList>
    </citation>
    <scope>IDENTIFICATION</scope>
</reference>
<dbReference type="FunFam" id="3.40.50.300:FF:000296">
    <property type="entry name" value="ATP-dependent DNA helicase RecQ"/>
    <property type="match status" value="1"/>
</dbReference>
<keyword evidence="15" id="KW-1185">Reference proteome</keyword>
<evidence type="ECO:0000256" key="10">
    <source>
        <dbReference type="ARBA" id="ARBA00034808"/>
    </source>
</evidence>
<dbReference type="InterPro" id="IPR004589">
    <property type="entry name" value="DNA_helicase_ATP-dep_RecQ"/>
</dbReference>
<evidence type="ECO:0000256" key="9">
    <source>
        <dbReference type="ARBA" id="ARBA00034617"/>
    </source>
</evidence>
<dbReference type="eggNOG" id="KOG0351">
    <property type="taxonomic scope" value="Eukaryota"/>
</dbReference>
<dbReference type="SMART" id="SM00490">
    <property type="entry name" value="HELICc"/>
    <property type="match status" value="1"/>
</dbReference>
<name>L1K049_GUITC</name>
<dbReference type="EMBL" id="JH992969">
    <property type="protein sequence ID" value="EKX53795.1"/>
    <property type="molecule type" value="Genomic_DNA"/>
</dbReference>
<dbReference type="STRING" id="905079.L1K049"/>
<evidence type="ECO:0000256" key="7">
    <source>
        <dbReference type="ARBA" id="ARBA00023125"/>
    </source>
</evidence>
<gene>
    <name evidence="13" type="ORF">GUITHDRAFT_52059</name>
</gene>
<dbReference type="EnsemblProtists" id="EKX53795">
    <property type="protein sequence ID" value="EKX53795"/>
    <property type="gene ID" value="GUITHDRAFT_52059"/>
</dbReference>
<dbReference type="PROSITE" id="PS51192">
    <property type="entry name" value="HELICASE_ATP_BIND_1"/>
    <property type="match status" value="1"/>
</dbReference>
<dbReference type="CDD" id="cd17920">
    <property type="entry name" value="DEXHc_RecQ"/>
    <property type="match status" value="1"/>
</dbReference>
<dbReference type="PaxDb" id="55529-EKX53795"/>
<comment type="catalytic activity">
    <reaction evidence="9">
        <text>Couples ATP hydrolysis with the unwinding of duplex DNA by translocating in the 3'-5' direction.</text>
        <dbReference type="EC" id="5.6.2.4"/>
    </reaction>
</comment>
<proteinExistence type="inferred from homology"/>
<keyword evidence="4" id="KW-0378">Hydrolase</keyword>
<feature type="non-terminal residue" evidence="13">
    <location>
        <position position="1"/>
    </location>
</feature>
<dbReference type="GO" id="GO:0005524">
    <property type="term" value="F:ATP binding"/>
    <property type="evidence" value="ECO:0007669"/>
    <property type="project" value="UniProtKB-KW"/>
</dbReference>
<accession>L1K049</accession>
<evidence type="ECO:0000313" key="14">
    <source>
        <dbReference type="EnsemblProtists" id="EKX53795"/>
    </source>
</evidence>
<reference evidence="15" key="2">
    <citation type="submission" date="2012-11" db="EMBL/GenBank/DDBJ databases">
        <authorList>
            <person name="Kuo A."/>
            <person name="Curtis B.A."/>
            <person name="Tanifuji G."/>
            <person name="Burki F."/>
            <person name="Gruber A."/>
            <person name="Irimia M."/>
            <person name="Maruyama S."/>
            <person name="Arias M.C."/>
            <person name="Ball S.G."/>
            <person name="Gile G.H."/>
            <person name="Hirakawa Y."/>
            <person name="Hopkins J.F."/>
            <person name="Rensing S.A."/>
            <person name="Schmutz J."/>
            <person name="Symeonidi A."/>
            <person name="Elias M."/>
            <person name="Eveleigh R.J."/>
            <person name="Herman E.K."/>
            <person name="Klute M.J."/>
            <person name="Nakayama T."/>
            <person name="Obornik M."/>
            <person name="Reyes-Prieto A."/>
            <person name="Armbrust E.V."/>
            <person name="Aves S.J."/>
            <person name="Beiko R.G."/>
            <person name="Coutinho P."/>
            <person name="Dacks J.B."/>
            <person name="Durnford D.G."/>
            <person name="Fast N.M."/>
            <person name="Green B.R."/>
            <person name="Grisdale C."/>
            <person name="Hempe F."/>
            <person name="Henrissat B."/>
            <person name="Hoppner M.P."/>
            <person name="Ishida K.-I."/>
            <person name="Kim E."/>
            <person name="Koreny L."/>
            <person name="Kroth P.G."/>
            <person name="Liu Y."/>
            <person name="Malik S.-B."/>
            <person name="Maier U.G."/>
            <person name="McRose D."/>
            <person name="Mock T."/>
            <person name="Neilson J.A."/>
            <person name="Onodera N.T."/>
            <person name="Poole A.M."/>
            <person name="Pritham E.J."/>
            <person name="Richards T.A."/>
            <person name="Rocap G."/>
            <person name="Roy S.W."/>
            <person name="Sarai C."/>
            <person name="Schaack S."/>
            <person name="Shirato S."/>
            <person name="Slamovits C.H."/>
            <person name="Spencer D.F."/>
            <person name="Suzuki S."/>
            <person name="Worden A.Z."/>
            <person name="Zauner S."/>
            <person name="Barry K."/>
            <person name="Bell C."/>
            <person name="Bharti A.K."/>
            <person name="Crow J.A."/>
            <person name="Grimwood J."/>
            <person name="Kramer R."/>
            <person name="Lindquist E."/>
            <person name="Lucas S."/>
            <person name="Salamov A."/>
            <person name="McFadden G.I."/>
            <person name="Lane C.E."/>
            <person name="Keeling P.J."/>
            <person name="Gray M.W."/>
            <person name="Grigoriev I.V."/>
            <person name="Archibald J.M."/>
        </authorList>
    </citation>
    <scope>NUCLEOTIDE SEQUENCE</scope>
    <source>
        <strain evidence="15">CCMP2712</strain>
    </source>
</reference>
<dbReference type="SMART" id="SM00487">
    <property type="entry name" value="DEXDc"/>
    <property type="match status" value="1"/>
</dbReference>
<dbReference type="PANTHER" id="PTHR13710:SF155">
    <property type="entry name" value="ATP-DEPENDENT DNA HELICASE Q-LIKE 3"/>
    <property type="match status" value="1"/>
</dbReference>
<dbReference type="GO" id="GO:0009507">
    <property type="term" value="C:chloroplast"/>
    <property type="evidence" value="ECO:0007669"/>
    <property type="project" value="UniProtKB-SubCell"/>
</dbReference>
<feature type="domain" description="Helicase C-terminal" evidence="12">
    <location>
        <begin position="222"/>
        <end position="340"/>
    </location>
</feature>
<dbReference type="KEGG" id="gtt:GUITHDRAFT_52059"/>
<feature type="non-terminal residue" evidence="13">
    <location>
        <position position="340"/>
    </location>
</feature>
<dbReference type="GO" id="GO:0043138">
    <property type="term" value="F:3'-5' DNA helicase activity"/>
    <property type="evidence" value="ECO:0007669"/>
    <property type="project" value="UniProtKB-EC"/>
</dbReference>
<evidence type="ECO:0000313" key="13">
    <source>
        <dbReference type="EMBL" id="EKX53795.1"/>
    </source>
</evidence>
<keyword evidence="6" id="KW-0067">ATP-binding</keyword>
<dbReference type="RefSeq" id="XP_005840775.1">
    <property type="nucleotide sequence ID" value="XM_005840718.1"/>
</dbReference>
<evidence type="ECO:0000256" key="4">
    <source>
        <dbReference type="ARBA" id="ARBA00022801"/>
    </source>
</evidence>
<dbReference type="GeneID" id="17310295"/>
<keyword evidence="3" id="KW-0547">Nucleotide-binding</keyword>
<evidence type="ECO:0000259" key="11">
    <source>
        <dbReference type="PROSITE" id="PS51192"/>
    </source>
</evidence>
<comment type="similarity">
    <text evidence="2">Belongs to the helicase family. RecQ subfamily.</text>
</comment>
<sequence length="340" mass="38010">LKQAFGLSDFRPLQKEAIHNVLGGKDVIVCLATGGGKSLCYQLPALVLPGVTVVISPLIALMQDQVFSLREKGIDAVLLNSTLSPTETRNILHRLWAIKHSPIKLLYVTPEALSGSTLFPYLNRLNEQNKLSLFAIDEAHCISSWGHDFRPAFRKLSILKRFYSKVPVIALTATATKRVRDDIASTLMLNNPEFLIATFNRPNITYEVRFKEQVPDSDVQGDIARFLSKMKGQCGIIYCFKRTECSEIAMYLKGKGFSIEAYHAGLKNDERSEILQNWTEGKIHIVAATVAFGMGIDKADVRFVIHQTMPKSMESFYQESGRAGRDGKPSVSVLYYSEDD</sequence>
<organism evidence="13">
    <name type="scientific">Guillardia theta (strain CCMP2712)</name>
    <name type="common">Cryptophyte</name>
    <dbReference type="NCBI Taxonomy" id="905079"/>
    <lineage>
        <taxon>Eukaryota</taxon>
        <taxon>Cryptophyceae</taxon>
        <taxon>Pyrenomonadales</taxon>
        <taxon>Geminigeraceae</taxon>
        <taxon>Guillardia</taxon>
    </lineage>
</organism>
<dbReference type="Pfam" id="PF00271">
    <property type="entry name" value="Helicase_C"/>
    <property type="match status" value="1"/>
</dbReference>
<evidence type="ECO:0000259" key="12">
    <source>
        <dbReference type="PROSITE" id="PS51194"/>
    </source>
</evidence>
<comment type="subcellular location">
    <subcellularLocation>
        <location evidence="1">Plastid</location>
        <location evidence="1">Chloroplast</location>
    </subcellularLocation>
</comment>
<dbReference type="HOGENOM" id="CLU_001103_9_6_1"/>
<dbReference type="SUPFAM" id="SSF52540">
    <property type="entry name" value="P-loop containing nucleoside triphosphate hydrolases"/>
    <property type="match status" value="1"/>
</dbReference>
<evidence type="ECO:0000256" key="6">
    <source>
        <dbReference type="ARBA" id="ARBA00022840"/>
    </source>
</evidence>
<dbReference type="InterPro" id="IPR011545">
    <property type="entry name" value="DEAD/DEAH_box_helicase_dom"/>
</dbReference>
<dbReference type="InterPro" id="IPR027417">
    <property type="entry name" value="P-loop_NTPase"/>
</dbReference>
<dbReference type="Proteomes" id="UP000011087">
    <property type="component" value="Unassembled WGS sequence"/>
</dbReference>
<dbReference type="CDD" id="cd18794">
    <property type="entry name" value="SF2_C_RecQ"/>
    <property type="match status" value="1"/>
</dbReference>
<keyword evidence="7" id="KW-0238">DNA-binding</keyword>
<dbReference type="PANTHER" id="PTHR13710">
    <property type="entry name" value="DNA HELICASE RECQ FAMILY MEMBER"/>
    <property type="match status" value="1"/>
</dbReference>
<dbReference type="Pfam" id="PF00270">
    <property type="entry name" value="DEAD"/>
    <property type="match status" value="1"/>
</dbReference>
<keyword evidence="5" id="KW-0347">Helicase</keyword>
<protein>
    <recommendedName>
        <fullName evidence="10">DNA 3'-5' helicase</fullName>
        <ecNumber evidence="10">5.6.2.4</ecNumber>
    </recommendedName>
</protein>
<dbReference type="InterPro" id="IPR001650">
    <property type="entry name" value="Helicase_C-like"/>
</dbReference>
<dbReference type="Gene3D" id="3.40.50.300">
    <property type="entry name" value="P-loop containing nucleotide triphosphate hydrolases"/>
    <property type="match status" value="2"/>
</dbReference>
<keyword evidence="8" id="KW-0413">Isomerase</keyword>
<evidence type="ECO:0000256" key="3">
    <source>
        <dbReference type="ARBA" id="ARBA00022741"/>
    </source>
</evidence>
<dbReference type="GO" id="GO:0003677">
    <property type="term" value="F:DNA binding"/>
    <property type="evidence" value="ECO:0007669"/>
    <property type="project" value="UniProtKB-KW"/>
</dbReference>
<dbReference type="GO" id="GO:0000724">
    <property type="term" value="P:double-strand break repair via homologous recombination"/>
    <property type="evidence" value="ECO:0007669"/>
    <property type="project" value="TreeGrafter"/>
</dbReference>
<dbReference type="GO" id="GO:0016787">
    <property type="term" value="F:hydrolase activity"/>
    <property type="evidence" value="ECO:0007669"/>
    <property type="project" value="UniProtKB-KW"/>
</dbReference>
<dbReference type="OrthoDB" id="10261556at2759"/>